<dbReference type="EnsemblPlants" id="MELO3C002581.2.1">
    <property type="protein sequence ID" value="MELO3C002581.2.1"/>
    <property type="gene ID" value="MELO3C002581.2"/>
</dbReference>
<dbReference type="InterPro" id="IPR052222">
    <property type="entry name" value="DESIGUAL"/>
</dbReference>
<evidence type="ECO:0000313" key="10">
    <source>
        <dbReference type="Proteomes" id="UP001652600"/>
    </source>
</evidence>
<feature type="signal peptide" evidence="8">
    <location>
        <begin position="1"/>
        <end position="20"/>
    </location>
</feature>
<dbReference type="GO" id="GO:0012505">
    <property type="term" value="C:endomembrane system"/>
    <property type="evidence" value="ECO:0007669"/>
    <property type="project" value="UniProtKB-SubCell"/>
</dbReference>
<sequence>MGMLVLIVVFIFDLVAFALAVAAEQRRTTATVAQSGNSRFCAYDSDIATGLGVGSFLILFASQVILMVASRCLCCGRGLRPGGSRAWAITLFITCWICFAIAEICLLAASVRNAYHTKYVSSIMNEQISCKMLRRGVFGAGAAFIVFTCVASELFYVSFSKAHIETNSFAKDTGIRMASL</sequence>
<keyword evidence="5 7" id="KW-0472">Membrane</keyword>
<feature type="transmembrane region" description="Helical" evidence="7">
    <location>
        <begin position="47"/>
        <end position="74"/>
    </location>
</feature>
<evidence type="ECO:0000256" key="6">
    <source>
        <dbReference type="ARBA" id="ARBA00029467"/>
    </source>
</evidence>
<keyword evidence="2 7" id="KW-0812">Transmembrane</keyword>
<dbReference type="PANTHER" id="PTHR31769">
    <property type="entry name" value="OS07G0462200 PROTEIN-RELATED"/>
    <property type="match status" value="1"/>
</dbReference>
<dbReference type="Proteomes" id="UP001652600">
    <property type="component" value="Chromosome 12"/>
</dbReference>
<evidence type="ECO:0000256" key="4">
    <source>
        <dbReference type="ARBA" id="ARBA00022989"/>
    </source>
</evidence>
<dbReference type="Pfam" id="PF06749">
    <property type="entry name" value="DUF1218"/>
    <property type="match status" value="1"/>
</dbReference>
<comment type="similarity">
    <text evidence="6">Belongs to the DESIGUAL family.</text>
</comment>
<dbReference type="RefSeq" id="XP_008442281.1">
    <property type="nucleotide sequence ID" value="XM_008444059.2"/>
</dbReference>
<reference evidence="9" key="1">
    <citation type="submission" date="2023-03" db="UniProtKB">
        <authorList>
            <consortium name="EnsemblPlants"/>
        </authorList>
    </citation>
    <scope>IDENTIFICATION</scope>
</reference>
<keyword evidence="3 8" id="KW-0732">Signal</keyword>
<dbReference type="InterPro" id="IPR009606">
    <property type="entry name" value="DEAL/Modifying_wall_lignin1/2"/>
</dbReference>
<dbReference type="eggNOG" id="ENOG502RXZC">
    <property type="taxonomic scope" value="Eukaryota"/>
</dbReference>
<evidence type="ECO:0000256" key="3">
    <source>
        <dbReference type="ARBA" id="ARBA00022729"/>
    </source>
</evidence>
<gene>
    <name evidence="11 12" type="primary">LOC103486188</name>
    <name evidence="9" type="synonym">103486188</name>
</gene>
<name>A0A1S3B5C0_CUCME</name>
<evidence type="ECO:0000256" key="1">
    <source>
        <dbReference type="ARBA" id="ARBA00004127"/>
    </source>
</evidence>
<dbReference type="Gramene" id="MELO3C002581.2.1">
    <property type="protein sequence ID" value="MELO3C002581.2.1"/>
    <property type="gene ID" value="MELO3C002581.2"/>
</dbReference>
<keyword evidence="10" id="KW-1185">Reference proteome</keyword>
<evidence type="ECO:0000256" key="7">
    <source>
        <dbReference type="SAM" id="Phobius"/>
    </source>
</evidence>
<dbReference type="RefSeq" id="XP_016901058.1">
    <property type="nucleotide sequence ID" value="XM_017045569.1"/>
</dbReference>
<dbReference type="AlphaFoldDB" id="A0A1S3B5C0"/>
<dbReference type="KEGG" id="cmo:103486188"/>
<proteinExistence type="inferred from homology"/>
<evidence type="ECO:0000313" key="9">
    <source>
        <dbReference type="EnsemblPlants" id="MELO3C002581.2.1"/>
    </source>
</evidence>
<feature type="chain" id="PRO_5010813658" evidence="8">
    <location>
        <begin position="21"/>
        <end position="180"/>
    </location>
</feature>
<keyword evidence="4 7" id="KW-1133">Transmembrane helix</keyword>
<feature type="transmembrane region" description="Helical" evidence="7">
    <location>
        <begin position="86"/>
        <end position="109"/>
    </location>
</feature>
<evidence type="ECO:0000313" key="11">
    <source>
        <dbReference type="RefSeq" id="XP_008442281.1"/>
    </source>
</evidence>
<dbReference type="OrthoDB" id="2015495at2759"/>
<evidence type="ECO:0000256" key="5">
    <source>
        <dbReference type="ARBA" id="ARBA00023136"/>
    </source>
</evidence>
<accession>A0A1S3B5C0</accession>
<feature type="transmembrane region" description="Helical" evidence="7">
    <location>
        <begin position="137"/>
        <end position="159"/>
    </location>
</feature>
<evidence type="ECO:0000313" key="12">
    <source>
        <dbReference type="RefSeq" id="XP_016901058.1"/>
    </source>
</evidence>
<organism evidence="10 11">
    <name type="scientific">Cucumis melo</name>
    <name type="common">Muskmelon</name>
    <dbReference type="NCBI Taxonomy" id="3656"/>
    <lineage>
        <taxon>Eukaryota</taxon>
        <taxon>Viridiplantae</taxon>
        <taxon>Streptophyta</taxon>
        <taxon>Embryophyta</taxon>
        <taxon>Tracheophyta</taxon>
        <taxon>Spermatophyta</taxon>
        <taxon>Magnoliopsida</taxon>
        <taxon>eudicotyledons</taxon>
        <taxon>Gunneridae</taxon>
        <taxon>Pentapetalae</taxon>
        <taxon>rosids</taxon>
        <taxon>fabids</taxon>
        <taxon>Cucurbitales</taxon>
        <taxon>Cucurbitaceae</taxon>
        <taxon>Benincaseae</taxon>
        <taxon>Cucumis</taxon>
    </lineage>
</organism>
<comment type="subcellular location">
    <subcellularLocation>
        <location evidence="1">Endomembrane system</location>
        <topology evidence="1">Multi-pass membrane protein</topology>
    </subcellularLocation>
</comment>
<evidence type="ECO:0000256" key="2">
    <source>
        <dbReference type="ARBA" id="ARBA00022692"/>
    </source>
</evidence>
<protein>
    <submittedName>
        <fullName evidence="11 12">Uncharacterized protein LOC103486188</fullName>
    </submittedName>
</protein>
<reference evidence="11 12" key="2">
    <citation type="submission" date="2025-04" db="UniProtKB">
        <authorList>
            <consortium name="RefSeq"/>
        </authorList>
    </citation>
    <scope>IDENTIFICATION</scope>
</reference>
<dbReference type="GeneID" id="103486188"/>
<evidence type="ECO:0000256" key="8">
    <source>
        <dbReference type="SAM" id="SignalP"/>
    </source>
</evidence>